<feature type="region of interest" description="Disordered" evidence="1">
    <location>
        <begin position="1"/>
        <end position="20"/>
    </location>
</feature>
<sequence>WSTWDRQNSKTTETNRFHTENKILSNDPNSFGRYLKKSLFKYPNGVTPLLGKKEKDDFNLLFRRNKWLTRNGKKHILLDL</sequence>
<feature type="non-terminal residue" evidence="2">
    <location>
        <position position="1"/>
    </location>
</feature>
<feature type="compositionally biased region" description="Polar residues" evidence="1">
    <location>
        <begin position="1"/>
        <end position="12"/>
    </location>
</feature>
<evidence type="ECO:0000256" key="1">
    <source>
        <dbReference type="SAM" id="MobiDB-lite"/>
    </source>
</evidence>
<dbReference type="EMBL" id="JACXVP010000007">
    <property type="protein sequence ID" value="KAG5595194.1"/>
    <property type="molecule type" value="Genomic_DNA"/>
</dbReference>
<comment type="caution">
    <text evidence="2">The sequence shown here is derived from an EMBL/GenBank/DDBJ whole genome shotgun (WGS) entry which is preliminary data.</text>
</comment>
<dbReference type="Proteomes" id="UP000824120">
    <property type="component" value="Chromosome 7"/>
</dbReference>
<proteinExistence type="predicted"/>
<protein>
    <submittedName>
        <fullName evidence="2">Uncharacterized protein</fullName>
    </submittedName>
</protein>
<organism evidence="2 3">
    <name type="scientific">Solanum commersonii</name>
    <name type="common">Commerson's wild potato</name>
    <name type="synonym">Commerson's nightshade</name>
    <dbReference type="NCBI Taxonomy" id="4109"/>
    <lineage>
        <taxon>Eukaryota</taxon>
        <taxon>Viridiplantae</taxon>
        <taxon>Streptophyta</taxon>
        <taxon>Embryophyta</taxon>
        <taxon>Tracheophyta</taxon>
        <taxon>Spermatophyta</taxon>
        <taxon>Magnoliopsida</taxon>
        <taxon>eudicotyledons</taxon>
        <taxon>Gunneridae</taxon>
        <taxon>Pentapetalae</taxon>
        <taxon>asterids</taxon>
        <taxon>lamiids</taxon>
        <taxon>Solanales</taxon>
        <taxon>Solanaceae</taxon>
        <taxon>Solanoideae</taxon>
        <taxon>Solaneae</taxon>
        <taxon>Solanum</taxon>
    </lineage>
</organism>
<accession>A0A9J5Y5A2</accession>
<evidence type="ECO:0000313" key="2">
    <source>
        <dbReference type="EMBL" id="KAG5595194.1"/>
    </source>
</evidence>
<keyword evidence="3" id="KW-1185">Reference proteome</keyword>
<evidence type="ECO:0000313" key="3">
    <source>
        <dbReference type="Proteomes" id="UP000824120"/>
    </source>
</evidence>
<gene>
    <name evidence="2" type="ORF">H5410_036426</name>
</gene>
<name>A0A9J5Y5A2_SOLCO</name>
<reference evidence="2 3" key="1">
    <citation type="submission" date="2020-09" db="EMBL/GenBank/DDBJ databases">
        <title>De no assembly of potato wild relative species, Solanum commersonii.</title>
        <authorList>
            <person name="Cho K."/>
        </authorList>
    </citation>
    <scope>NUCLEOTIDE SEQUENCE [LARGE SCALE GENOMIC DNA]</scope>
    <source>
        <strain evidence="2">LZ3.2</strain>
        <tissue evidence="2">Leaf</tissue>
    </source>
</reference>
<dbReference type="AlphaFoldDB" id="A0A9J5Y5A2"/>